<keyword evidence="5" id="KW-0067">ATP-binding</keyword>
<dbReference type="Pfam" id="PF16177">
    <property type="entry name" value="ACAS_N"/>
    <property type="match status" value="1"/>
</dbReference>
<evidence type="ECO:0000256" key="2">
    <source>
        <dbReference type="ARBA" id="ARBA00013275"/>
    </source>
</evidence>
<dbReference type="Pfam" id="PF13193">
    <property type="entry name" value="AMP-binding_C"/>
    <property type="match status" value="1"/>
</dbReference>
<dbReference type="GO" id="GO:0005524">
    <property type="term" value="F:ATP binding"/>
    <property type="evidence" value="ECO:0007669"/>
    <property type="project" value="UniProtKB-KW"/>
</dbReference>
<evidence type="ECO:0000256" key="1">
    <source>
        <dbReference type="ARBA" id="ARBA00006432"/>
    </source>
</evidence>
<evidence type="ECO:0000313" key="10">
    <source>
        <dbReference type="EMBL" id="SAL69671.1"/>
    </source>
</evidence>
<evidence type="ECO:0000313" key="11">
    <source>
        <dbReference type="Proteomes" id="UP000054770"/>
    </source>
</evidence>
<protein>
    <recommendedName>
        <fullName evidence="2">acetate--CoA ligase</fullName>
        <ecNumber evidence="2">6.2.1.1</ecNumber>
    </recommendedName>
</protein>
<evidence type="ECO:0000259" key="8">
    <source>
        <dbReference type="Pfam" id="PF13193"/>
    </source>
</evidence>
<dbReference type="AlphaFoldDB" id="A0A158JMG8"/>
<dbReference type="Gene3D" id="3.40.50.12780">
    <property type="entry name" value="N-terminal domain of ligase-like"/>
    <property type="match status" value="1"/>
</dbReference>
<dbReference type="Proteomes" id="UP000054770">
    <property type="component" value="Unassembled WGS sequence"/>
</dbReference>
<proteinExistence type="inferred from homology"/>
<evidence type="ECO:0000256" key="4">
    <source>
        <dbReference type="ARBA" id="ARBA00022741"/>
    </source>
</evidence>
<dbReference type="PROSITE" id="PS00455">
    <property type="entry name" value="AMP_BINDING"/>
    <property type="match status" value="1"/>
</dbReference>
<accession>A0A158JMG8</accession>
<feature type="domain" description="AMP-dependent synthetase/ligase" evidence="7">
    <location>
        <begin position="105"/>
        <end position="491"/>
    </location>
</feature>
<dbReference type="InterPro" id="IPR025110">
    <property type="entry name" value="AMP-bd_C"/>
</dbReference>
<dbReference type="InterPro" id="IPR045851">
    <property type="entry name" value="AMP-bd_C_sf"/>
</dbReference>
<dbReference type="Gene3D" id="3.30.300.30">
    <property type="match status" value="1"/>
</dbReference>
<evidence type="ECO:0000259" key="9">
    <source>
        <dbReference type="Pfam" id="PF16177"/>
    </source>
</evidence>
<dbReference type="PANTHER" id="PTHR24095:SF14">
    <property type="entry name" value="ACETYL-COENZYME A SYNTHETASE 1"/>
    <property type="match status" value="1"/>
</dbReference>
<comment type="similarity">
    <text evidence="1">Belongs to the ATP-dependent AMP-binding enzyme family.</text>
</comment>
<dbReference type="InterPro" id="IPR020845">
    <property type="entry name" value="AMP-binding_CS"/>
</dbReference>
<sequence>MEEINENAKIVWRPDAELVQSSNLAGFMRRVGIESADPQGYRQLIALADSDPAGFWNQIIEHMDIRFDRPYSRVFDDTEGIEWTKWCVGATGNAVLNCLDRHEDEAHAAKDAVVWEGEDGRKRRWSYAELGAQTSRLAEGLRALGFGPGDVIGVCMPMVPEAAAALLAISKIGGIVLPLFSGFGPAAIASRLNDGRAVGVLTADGTWRRGKRIDMKTTVDLAVKDVPALRHVVVLKNVDGPLPWEAGRDQWWHEICEGRTDHAPTTMVDADAPMMVMYTSGTTGKPKGTVHTHCGFIVKLALDMGLCADYKASDRMMWMSDMGWLVGPILIYSTTLLGATMVMAEGAHDYPDAGRFWRLIEENRVSVLGIAPTIVRSFIQAGGAGIDQYDLSSLRITLSTGEAWNEDAWRWMFEKVCARRAPIINYCGGTEVGGAIVTGTVLHPMKPCAFSGPVPCIGADVVDETGRSVEPGGTGELVLRRSSIGLTRGLWHDPERYIESYWSKVPGVWWHGDRAYVDKDGYWFILGRSDDTLKIAGKRTGPSEVEALVSATGMAAEVAAIGVPDVVKGESLVLVVSLMAGVEATPAMQKRLSDAVVAGLGVAFRPAAVLFVPDLPKTRNMKIMRRVVRAVYVGQPPGDLSSLANPEAIDALAASVRVAQGS</sequence>
<evidence type="ECO:0000256" key="5">
    <source>
        <dbReference type="ARBA" id="ARBA00022840"/>
    </source>
</evidence>
<reference evidence="10" key="1">
    <citation type="submission" date="2016-01" db="EMBL/GenBank/DDBJ databases">
        <authorList>
            <person name="Peeters C."/>
        </authorList>
    </citation>
    <scope>NUCLEOTIDE SEQUENCE [LARGE SCALE GENOMIC DNA]</scope>
    <source>
        <strain evidence="10">LMG 22940</strain>
    </source>
</reference>
<dbReference type="Pfam" id="PF00501">
    <property type="entry name" value="AMP-binding"/>
    <property type="match status" value="1"/>
</dbReference>
<gene>
    <name evidence="10" type="ORF">AWB68_03972</name>
</gene>
<feature type="domain" description="AMP-binding enzyme C-terminal" evidence="8">
    <location>
        <begin position="544"/>
        <end position="622"/>
    </location>
</feature>
<keyword evidence="11" id="KW-1185">Reference proteome</keyword>
<organism evidence="10 11">
    <name type="scientific">Caballeronia choica</name>
    <dbReference type="NCBI Taxonomy" id="326476"/>
    <lineage>
        <taxon>Bacteria</taxon>
        <taxon>Pseudomonadati</taxon>
        <taxon>Pseudomonadota</taxon>
        <taxon>Betaproteobacteria</taxon>
        <taxon>Burkholderiales</taxon>
        <taxon>Burkholderiaceae</taxon>
        <taxon>Caballeronia</taxon>
    </lineage>
</organism>
<evidence type="ECO:0000256" key="6">
    <source>
        <dbReference type="ARBA" id="ARBA00022990"/>
    </source>
</evidence>
<dbReference type="SUPFAM" id="SSF56801">
    <property type="entry name" value="Acetyl-CoA synthetase-like"/>
    <property type="match status" value="1"/>
</dbReference>
<keyword evidence="3 10" id="KW-0436">Ligase</keyword>
<name>A0A158JMG8_9BURK</name>
<dbReference type="EC" id="6.2.1.1" evidence="2"/>
<evidence type="ECO:0000259" key="7">
    <source>
        <dbReference type="Pfam" id="PF00501"/>
    </source>
</evidence>
<dbReference type="InterPro" id="IPR042099">
    <property type="entry name" value="ANL_N_sf"/>
</dbReference>
<dbReference type="GO" id="GO:0003987">
    <property type="term" value="F:acetate-CoA ligase activity"/>
    <property type="evidence" value="ECO:0007669"/>
    <property type="project" value="UniProtKB-EC"/>
</dbReference>
<keyword evidence="6" id="KW-0007">Acetylation</keyword>
<dbReference type="InterPro" id="IPR032387">
    <property type="entry name" value="ACAS_N"/>
</dbReference>
<feature type="domain" description="Acetyl-coenzyme A synthetase N-terminal" evidence="9">
    <location>
        <begin position="41"/>
        <end position="98"/>
    </location>
</feature>
<keyword evidence="4" id="KW-0547">Nucleotide-binding</keyword>
<dbReference type="InterPro" id="IPR000873">
    <property type="entry name" value="AMP-dep_synth/lig_dom"/>
</dbReference>
<comment type="caution">
    <text evidence="10">The sequence shown here is derived from an EMBL/GenBank/DDBJ whole genome shotgun (WGS) entry which is preliminary data.</text>
</comment>
<dbReference type="GO" id="GO:0006085">
    <property type="term" value="P:acetyl-CoA biosynthetic process"/>
    <property type="evidence" value="ECO:0007669"/>
    <property type="project" value="TreeGrafter"/>
</dbReference>
<dbReference type="PANTHER" id="PTHR24095">
    <property type="entry name" value="ACETYL-COENZYME A SYNTHETASE"/>
    <property type="match status" value="1"/>
</dbReference>
<dbReference type="EMBL" id="FCON02000044">
    <property type="protein sequence ID" value="SAL69671.1"/>
    <property type="molecule type" value="Genomic_DNA"/>
</dbReference>
<evidence type="ECO:0000256" key="3">
    <source>
        <dbReference type="ARBA" id="ARBA00022598"/>
    </source>
</evidence>